<evidence type="ECO:0000313" key="3">
    <source>
        <dbReference type="WBParaSite" id="SMUV_0000945701-mRNA-1"/>
    </source>
</evidence>
<organism evidence="2 3">
    <name type="scientific">Syphacia muris</name>
    <dbReference type="NCBI Taxonomy" id="451379"/>
    <lineage>
        <taxon>Eukaryota</taxon>
        <taxon>Metazoa</taxon>
        <taxon>Ecdysozoa</taxon>
        <taxon>Nematoda</taxon>
        <taxon>Chromadorea</taxon>
        <taxon>Rhabditida</taxon>
        <taxon>Spirurina</taxon>
        <taxon>Oxyuridomorpha</taxon>
        <taxon>Oxyuroidea</taxon>
        <taxon>Oxyuridae</taxon>
        <taxon>Syphacia</taxon>
    </lineage>
</organism>
<keyword evidence="2" id="KW-1185">Reference proteome</keyword>
<dbReference type="AlphaFoldDB" id="A0A0N5AWZ1"/>
<proteinExistence type="predicted"/>
<feature type="region of interest" description="Disordered" evidence="1">
    <location>
        <begin position="166"/>
        <end position="258"/>
    </location>
</feature>
<evidence type="ECO:0000313" key="2">
    <source>
        <dbReference type="Proteomes" id="UP000046393"/>
    </source>
</evidence>
<feature type="compositionally biased region" description="Basic and acidic residues" evidence="1">
    <location>
        <begin position="229"/>
        <end position="246"/>
    </location>
</feature>
<feature type="compositionally biased region" description="Basic and acidic residues" evidence="1">
    <location>
        <begin position="206"/>
        <end position="219"/>
    </location>
</feature>
<dbReference type="STRING" id="451379.A0A0N5AWZ1"/>
<evidence type="ECO:0000256" key="1">
    <source>
        <dbReference type="SAM" id="MobiDB-lite"/>
    </source>
</evidence>
<protein>
    <submittedName>
        <fullName evidence="3">INCENP_ARK-bind domain-containing protein</fullName>
    </submittedName>
</protein>
<sequence length="315" mass="36891">MKEKEQSMICVDGKKCSDTSTAVEKEIVDDSCFKTPLHLPPRKGGRRRGSALRNGQINHDLSRATLVPKVEEDIEKKSLQDGVSTTPFNPPEIVSCSCSSAYIAAAFPDSQDRLPELKETIIDGFSLFLFKTFEDLKMFQVQVNEAKAKEDALERKRQYEENVRLGIMKKKGRKSKAQIEKERREEKRRLKRERKAERARRRKERRERESLLDPAERKLRKERRRRKREEKERRRREREERRKLEAANDGVEDTGDRKMKVKKLKESNAAKKARQVLINYYIVVSKEFSKCIADVTYDAEALRTEELVDAKMNES</sequence>
<feature type="compositionally biased region" description="Basic and acidic residues" evidence="1">
    <location>
        <begin position="177"/>
        <end position="188"/>
    </location>
</feature>
<name>A0A0N5AWZ1_9BILA</name>
<feature type="compositionally biased region" description="Basic residues" evidence="1">
    <location>
        <begin position="167"/>
        <end position="176"/>
    </location>
</feature>
<feature type="compositionally biased region" description="Basic residues" evidence="1">
    <location>
        <begin position="189"/>
        <end position="205"/>
    </location>
</feature>
<dbReference type="Proteomes" id="UP000046393">
    <property type="component" value="Unplaced"/>
</dbReference>
<accession>A0A0N5AWZ1</accession>
<reference evidence="3" key="1">
    <citation type="submission" date="2017-02" db="UniProtKB">
        <authorList>
            <consortium name="WormBaseParasite"/>
        </authorList>
    </citation>
    <scope>IDENTIFICATION</scope>
</reference>
<dbReference type="WBParaSite" id="SMUV_0000945701-mRNA-1">
    <property type="protein sequence ID" value="SMUV_0000945701-mRNA-1"/>
    <property type="gene ID" value="SMUV_0000945701"/>
</dbReference>